<proteinExistence type="predicted"/>
<organism evidence="1 2">
    <name type="scientific">Eretmocerus hayati</name>
    <dbReference type="NCBI Taxonomy" id="131215"/>
    <lineage>
        <taxon>Eukaryota</taxon>
        <taxon>Metazoa</taxon>
        <taxon>Ecdysozoa</taxon>
        <taxon>Arthropoda</taxon>
        <taxon>Hexapoda</taxon>
        <taxon>Insecta</taxon>
        <taxon>Pterygota</taxon>
        <taxon>Neoptera</taxon>
        <taxon>Endopterygota</taxon>
        <taxon>Hymenoptera</taxon>
        <taxon>Apocrita</taxon>
        <taxon>Proctotrupomorpha</taxon>
        <taxon>Chalcidoidea</taxon>
        <taxon>Aphelinidae</taxon>
        <taxon>Aphelininae</taxon>
        <taxon>Eretmocerus</taxon>
    </lineage>
</organism>
<accession>A0ACC2NP82</accession>
<gene>
    <name evidence="1" type="ORF">QAD02_004320</name>
</gene>
<evidence type="ECO:0000313" key="1">
    <source>
        <dbReference type="EMBL" id="KAJ8673059.1"/>
    </source>
</evidence>
<keyword evidence="2" id="KW-1185">Reference proteome</keyword>
<evidence type="ECO:0000313" key="2">
    <source>
        <dbReference type="Proteomes" id="UP001239111"/>
    </source>
</evidence>
<sequence length="285" mass="31567">MILFGLVRPTLSLRGTPPNLSRWRLRRIAAGSIVAVRDYPYVVSLQDSGGHFCAGTMIAYNVVLTAAHCLDQRSDVTICYGTLDKNSKCQGTTHDIDEVVYHESYKKLFDEGGEYAVNDLALIRLKTPITTSRTVRTMGLFEQDEKINDMSNATIIGWGATRPPEEDDYQRGNIWDELKSIFKSYDMYHYFSKELRIATVQIISKHNCGVLHEEAVLKDQICTGSPHGSHCIGDSGGPLMIGGRQAGINSWGTNKCGVPGSLGISMSISHHRDWIDTKVNVLSAK</sequence>
<comment type="caution">
    <text evidence="1">The sequence shown here is derived from an EMBL/GenBank/DDBJ whole genome shotgun (WGS) entry which is preliminary data.</text>
</comment>
<dbReference type="EMBL" id="CM056743">
    <property type="protein sequence ID" value="KAJ8673059.1"/>
    <property type="molecule type" value="Genomic_DNA"/>
</dbReference>
<reference evidence="1" key="1">
    <citation type="submission" date="2023-04" db="EMBL/GenBank/DDBJ databases">
        <title>A chromosome-level genome assembly of the parasitoid wasp Eretmocerus hayati.</title>
        <authorList>
            <person name="Zhong Y."/>
            <person name="Liu S."/>
            <person name="Liu Y."/>
        </authorList>
    </citation>
    <scope>NUCLEOTIDE SEQUENCE</scope>
    <source>
        <strain evidence="1">ZJU_SS_LIU_2023</strain>
    </source>
</reference>
<protein>
    <submittedName>
        <fullName evidence="1">Uncharacterized protein</fullName>
    </submittedName>
</protein>
<name>A0ACC2NP82_9HYME</name>
<dbReference type="Proteomes" id="UP001239111">
    <property type="component" value="Chromosome 3"/>
</dbReference>